<reference evidence="2 3" key="1">
    <citation type="submission" date="2020-08" db="EMBL/GenBank/DDBJ databases">
        <title>Sequencing the genomes of 1000 actinobacteria strains.</title>
        <authorList>
            <person name="Klenk H.-P."/>
        </authorList>
    </citation>
    <scope>NUCLEOTIDE SEQUENCE [LARGE SCALE GENOMIC DNA]</scope>
    <source>
        <strain evidence="2 3">DSM 45784</strain>
    </source>
</reference>
<protein>
    <submittedName>
        <fullName evidence="2">Uncharacterized protein</fullName>
    </submittedName>
</protein>
<feature type="signal peptide" evidence="1">
    <location>
        <begin position="1"/>
        <end position="27"/>
    </location>
</feature>
<dbReference type="RefSeq" id="WP_184878153.1">
    <property type="nucleotide sequence ID" value="NZ_BOOV01000008.1"/>
</dbReference>
<feature type="chain" id="PRO_5031272198" evidence="1">
    <location>
        <begin position="28"/>
        <end position="134"/>
    </location>
</feature>
<organism evidence="2 3">
    <name type="scientific">Sphaerisporangium siamense</name>
    <dbReference type="NCBI Taxonomy" id="795645"/>
    <lineage>
        <taxon>Bacteria</taxon>
        <taxon>Bacillati</taxon>
        <taxon>Actinomycetota</taxon>
        <taxon>Actinomycetes</taxon>
        <taxon>Streptosporangiales</taxon>
        <taxon>Streptosporangiaceae</taxon>
        <taxon>Sphaerisporangium</taxon>
    </lineage>
</organism>
<keyword evidence="1" id="KW-0732">Signal</keyword>
<evidence type="ECO:0000313" key="3">
    <source>
        <dbReference type="Proteomes" id="UP000542210"/>
    </source>
</evidence>
<evidence type="ECO:0000313" key="2">
    <source>
        <dbReference type="EMBL" id="MBB4700184.1"/>
    </source>
</evidence>
<dbReference type="AlphaFoldDB" id="A0A7W7D4I8"/>
<dbReference type="Proteomes" id="UP000542210">
    <property type="component" value="Unassembled WGS sequence"/>
</dbReference>
<gene>
    <name evidence="2" type="ORF">BJ982_001728</name>
</gene>
<comment type="caution">
    <text evidence="2">The sequence shown here is derived from an EMBL/GenBank/DDBJ whole genome shotgun (WGS) entry which is preliminary data.</text>
</comment>
<accession>A0A7W7D4I8</accession>
<keyword evidence="3" id="KW-1185">Reference proteome</keyword>
<dbReference type="EMBL" id="JACHND010000001">
    <property type="protein sequence ID" value="MBB4700184.1"/>
    <property type="molecule type" value="Genomic_DNA"/>
</dbReference>
<name>A0A7W7D4I8_9ACTN</name>
<proteinExistence type="predicted"/>
<evidence type="ECO:0000256" key="1">
    <source>
        <dbReference type="SAM" id="SignalP"/>
    </source>
</evidence>
<sequence>MNLRTKTFAAVIISAVLLGTATPPAHAAVQPVRHVCGGLSCAFYFNQTITLSMDTKLDRLGWVADTAVGLICVPLRGRLLGAACSAAVAYKFDSAKRNLDAAARRGGCFVVTAKVGLRKVITFGNVPSRHPSCD</sequence>